<sequence length="330" mass="38539">MNKICKNYQHYLYFSYESVTGDCLSCKCNQLSNDHEFKQYLRMNVQGAKCPNRFCEVTMGRGWVGSHHGGARMTCGDCSGNYNFHPGLSNDGNAVFNHVTSGRSNITQNDKNILAEKIKMYEQKRCEEEEQRRKDDIQRKENQIRIAVRQAEIDYANDKSRENANLIKYNNQLSEFTKFVNNLINNPDSIMTGIKETPMKGYLICKSCPLYHQYGCHEGLYYRGVYGSVRPKPKNEYICCCKIVHKNINTLTKFVRNDIKKMCSQELPYNKSELYQLLVNNCLDRYHRVSDSEKIERHKSFFIKNGYRFGEDDIVLIIYDKGRYGLIEIN</sequence>
<dbReference type="AlphaFoldDB" id="A0A6C0E8J0"/>
<accession>A0A6C0E8J0</accession>
<dbReference type="EMBL" id="MN739754">
    <property type="protein sequence ID" value="QHT25052.1"/>
    <property type="molecule type" value="Genomic_DNA"/>
</dbReference>
<evidence type="ECO:0000313" key="1">
    <source>
        <dbReference type="EMBL" id="QHT25052.1"/>
    </source>
</evidence>
<reference evidence="1" key="1">
    <citation type="journal article" date="2020" name="Nature">
        <title>Giant virus diversity and host interactions through global metagenomics.</title>
        <authorList>
            <person name="Schulz F."/>
            <person name="Roux S."/>
            <person name="Paez-Espino D."/>
            <person name="Jungbluth S."/>
            <person name="Walsh D.A."/>
            <person name="Denef V.J."/>
            <person name="McMahon K.D."/>
            <person name="Konstantinidis K.T."/>
            <person name="Eloe-Fadrosh E.A."/>
            <person name="Kyrpides N.C."/>
            <person name="Woyke T."/>
        </authorList>
    </citation>
    <scope>NUCLEOTIDE SEQUENCE</scope>
    <source>
        <strain evidence="1">GVMAG-M-3300023179-150</strain>
    </source>
</reference>
<organism evidence="1">
    <name type="scientific">viral metagenome</name>
    <dbReference type="NCBI Taxonomy" id="1070528"/>
    <lineage>
        <taxon>unclassified sequences</taxon>
        <taxon>metagenomes</taxon>
        <taxon>organismal metagenomes</taxon>
    </lineage>
</organism>
<protein>
    <submittedName>
        <fullName evidence="1">Uncharacterized protein</fullName>
    </submittedName>
</protein>
<name>A0A6C0E8J0_9ZZZZ</name>
<proteinExistence type="predicted"/>